<evidence type="ECO:0000313" key="2">
    <source>
        <dbReference type="Proteomes" id="UP000007953"/>
    </source>
</evidence>
<gene>
    <name evidence="1" type="ordered locus">RSPO_m00444</name>
</gene>
<reference evidence="1 2" key="1">
    <citation type="journal article" date="2011" name="J. Bacteriol.">
        <title>Complete genome sequence of the plant pathogen Ralstonia solanacearum strain Po82.</title>
        <authorList>
            <person name="Xu J."/>
            <person name="Zheng H.J."/>
            <person name="Liu L."/>
            <person name="Pan Z.C."/>
            <person name="Prior P."/>
            <person name="Tang B."/>
            <person name="Xu J.S."/>
            <person name="Zhang H."/>
            <person name="Tian Q."/>
            <person name="Zhang L.Q."/>
            <person name="Feng J."/>
        </authorList>
    </citation>
    <scope>NUCLEOTIDE SEQUENCE [LARGE SCALE GENOMIC DNA]</scope>
    <source>
        <strain evidence="2">Po82</strain>
    </source>
</reference>
<accession>F6G8J3</accession>
<sequence>MPHGLPSYIFARRQMRDALGIPHRRVQKRIRFDRNEVMAWAKR</sequence>
<geneLocation type="plasmid" evidence="2"/>
<protein>
    <submittedName>
        <fullName evidence="1">Uncharacterized protein</fullName>
    </submittedName>
</protein>
<keyword evidence="1" id="KW-0614">Plasmid</keyword>
<dbReference type="Proteomes" id="UP000007953">
    <property type="component" value="Plasmid megaplasmid"/>
</dbReference>
<dbReference type="KEGG" id="rsn:RSPO_m00444"/>
<organism evidence="1 2">
    <name type="scientific">Ralstonia solanacearum (strain Po82)</name>
    <dbReference type="NCBI Taxonomy" id="1031711"/>
    <lineage>
        <taxon>Bacteria</taxon>
        <taxon>Pseudomonadati</taxon>
        <taxon>Pseudomonadota</taxon>
        <taxon>Betaproteobacteria</taxon>
        <taxon>Burkholderiales</taxon>
        <taxon>Burkholderiaceae</taxon>
        <taxon>Ralstonia</taxon>
        <taxon>Ralstonia solanacearum species complex</taxon>
    </lineage>
</organism>
<dbReference type="AlphaFoldDB" id="F6G8J3"/>
<dbReference type="EMBL" id="CP002820">
    <property type="protein sequence ID" value="AEG71084.1"/>
    <property type="molecule type" value="Genomic_DNA"/>
</dbReference>
<proteinExistence type="predicted"/>
<evidence type="ECO:0000313" key="1">
    <source>
        <dbReference type="EMBL" id="AEG71084.1"/>
    </source>
</evidence>
<name>F6G8J3_RALS8</name>
<dbReference type="HOGENOM" id="CLU_3238606_0_0_4"/>